<evidence type="ECO:0000256" key="3">
    <source>
        <dbReference type="ARBA" id="ARBA00023274"/>
    </source>
</evidence>
<evidence type="ECO:0000259" key="8">
    <source>
        <dbReference type="Pfam" id="PF00673"/>
    </source>
</evidence>
<dbReference type="Pfam" id="PF00281">
    <property type="entry name" value="Ribosomal_L5"/>
    <property type="match status" value="1"/>
</dbReference>
<dbReference type="GO" id="GO:0000049">
    <property type="term" value="F:tRNA binding"/>
    <property type="evidence" value="ECO:0007669"/>
    <property type="project" value="UniProtKB-UniRule"/>
</dbReference>
<dbReference type="SUPFAM" id="SSF55282">
    <property type="entry name" value="RL5-like"/>
    <property type="match status" value="1"/>
</dbReference>
<dbReference type="PANTHER" id="PTHR11994">
    <property type="entry name" value="60S RIBOSOMAL PROTEIN L11-RELATED"/>
    <property type="match status" value="1"/>
</dbReference>
<keyword evidence="5" id="KW-0694">RNA-binding</keyword>
<reference evidence="9" key="1">
    <citation type="journal article" date="2015" name="ISME J.">
        <title>Aquifer environment selects for microbial species cohorts in sediment and groundwater.</title>
        <authorList>
            <person name="Hug L.A."/>
            <person name="Thomas B.C."/>
            <person name="Brown C.T."/>
            <person name="Frischkorn K.R."/>
            <person name="Williams K.H."/>
            <person name="Tringe S.G."/>
            <person name="Banfield J.F."/>
        </authorList>
    </citation>
    <scope>NUCLEOTIDE SEQUENCE</scope>
</reference>
<evidence type="ECO:0000256" key="5">
    <source>
        <dbReference type="HAMAP-Rule" id="MF_01333"/>
    </source>
</evidence>
<dbReference type="InterPro" id="IPR002132">
    <property type="entry name" value="Ribosomal_uL5"/>
</dbReference>
<name>A0A0H4T5N9_9BACT</name>
<gene>
    <name evidence="5 9" type="primary">rplE</name>
</gene>
<dbReference type="FunFam" id="3.30.1440.10:FF:000001">
    <property type="entry name" value="50S ribosomal protein L5"/>
    <property type="match status" value="1"/>
</dbReference>
<dbReference type="InterPro" id="IPR031310">
    <property type="entry name" value="Ribosomal_uL5_N"/>
</dbReference>
<accession>A0A0H4T5N9</accession>
<dbReference type="EMBL" id="KT006990">
    <property type="protein sequence ID" value="AKQ02055.1"/>
    <property type="molecule type" value="Genomic_DNA"/>
</dbReference>
<feature type="domain" description="Large ribosomal subunit protein uL5 C-terminal" evidence="8">
    <location>
        <begin position="84"/>
        <end position="177"/>
    </location>
</feature>
<evidence type="ECO:0000259" key="7">
    <source>
        <dbReference type="Pfam" id="PF00281"/>
    </source>
</evidence>
<dbReference type="InterPro" id="IPR031309">
    <property type="entry name" value="Ribosomal_uL5_C"/>
</dbReference>
<comment type="subunit">
    <text evidence="5">Part of the 50S ribosomal subunit; part of the 5S rRNA/L5/L18/L25 subcomplex. Contacts the 5S rRNA and the P site tRNA. Forms a bridge to the 30S subunit in the 70S ribosome.</text>
</comment>
<sequence length="181" mass="20639">MSRLRQYYRQSLASQLQKELGIKNVMAVPRMTKVVVNMGVGEGSQNIKLLEAAMEELGRITGQKPQMRRAKKSIASFKIRAGNPVGANVTLRGERMYEFIDRLFNIALPRVRDFRGVPPRSFDGRGNFTLGLKDQLIFPEIDYSRVDRTRGMNVTFCTTAQNDQGARRLLELLGMPFRRQT</sequence>
<dbReference type="Gene3D" id="3.30.1440.10">
    <property type="match status" value="1"/>
</dbReference>
<evidence type="ECO:0000256" key="2">
    <source>
        <dbReference type="ARBA" id="ARBA00022980"/>
    </source>
</evidence>
<dbReference type="Pfam" id="PF00673">
    <property type="entry name" value="Ribosomal_L5_C"/>
    <property type="match status" value="1"/>
</dbReference>
<dbReference type="GO" id="GO:0019843">
    <property type="term" value="F:rRNA binding"/>
    <property type="evidence" value="ECO:0007669"/>
    <property type="project" value="UniProtKB-UniRule"/>
</dbReference>
<dbReference type="NCBIfam" id="NF000585">
    <property type="entry name" value="PRK00010.1"/>
    <property type="match status" value="1"/>
</dbReference>
<keyword evidence="2 5" id="KW-0689">Ribosomal protein</keyword>
<dbReference type="GO" id="GO:0005840">
    <property type="term" value="C:ribosome"/>
    <property type="evidence" value="ECO:0007669"/>
    <property type="project" value="UniProtKB-KW"/>
</dbReference>
<dbReference type="GO" id="GO:0006412">
    <property type="term" value="P:translation"/>
    <property type="evidence" value="ECO:0007669"/>
    <property type="project" value="UniProtKB-UniRule"/>
</dbReference>
<keyword evidence="5" id="KW-0820">tRNA-binding</keyword>
<protein>
    <recommendedName>
        <fullName evidence="4 5">Large ribosomal subunit protein uL5</fullName>
    </recommendedName>
</protein>
<keyword evidence="3 5" id="KW-0687">Ribonucleoprotein</keyword>
<keyword evidence="5" id="KW-0699">rRNA-binding</keyword>
<dbReference type="AlphaFoldDB" id="A0A0H4T5N9"/>
<evidence type="ECO:0000256" key="4">
    <source>
        <dbReference type="ARBA" id="ARBA00035245"/>
    </source>
</evidence>
<comment type="similarity">
    <text evidence="1 5 6">Belongs to the universal ribosomal protein uL5 family.</text>
</comment>
<evidence type="ECO:0000256" key="6">
    <source>
        <dbReference type="RuleBase" id="RU003930"/>
    </source>
</evidence>
<evidence type="ECO:0000313" key="9">
    <source>
        <dbReference type="EMBL" id="AKQ02055.1"/>
    </source>
</evidence>
<feature type="domain" description="Large ribosomal subunit protein uL5 N-terminal" evidence="7">
    <location>
        <begin position="24"/>
        <end position="80"/>
    </location>
</feature>
<organism evidence="9">
    <name type="scientific">uncultured Acidobacteria bacterium Rifle_16ft_4_minimus_33611</name>
    <dbReference type="NCBI Taxonomy" id="1665085"/>
    <lineage>
        <taxon>Bacteria</taxon>
        <taxon>Pseudomonadati</taxon>
        <taxon>Acidobacteriota</taxon>
        <taxon>environmental samples</taxon>
    </lineage>
</organism>
<dbReference type="HAMAP" id="MF_01333_B">
    <property type="entry name" value="Ribosomal_uL5_B"/>
    <property type="match status" value="1"/>
</dbReference>
<dbReference type="InterPro" id="IPR020930">
    <property type="entry name" value="Ribosomal_uL5_bac-type"/>
</dbReference>
<dbReference type="GO" id="GO:0003735">
    <property type="term" value="F:structural constituent of ribosome"/>
    <property type="evidence" value="ECO:0007669"/>
    <property type="project" value="InterPro"/>
</dbReference>
<dbReference type="GO" id="GO:1990904">
    <property type="term" value="C:ribonucleoprotein complex"/>
    <property type="evidence" value="ECO:0007669"/>
    <property type="project" value="UniProtKB-KW"/>
</dbReference>
<dbReference type="PIRSF" id="PIRSF002161">
    <property type="entry name" value="Ribosomal_L5"/>
    <property type="match status" value="1"/>
</dbReference>
<evidence type="ECO:0000256" key="1">
    <source>
        <dbReference type="ARBA" id="ARBA00008553"/>
    </source>
</evidence>
<dbReference type="InterPro" id="IPR022803">
    <property type="entry name" value="Ribosomal_uL5_dom_sf"/>
</dbReference>
<proteinExistence type="inferred from homology"/>
<comment type="function">
    <text evidence="5">This is 1 of the proteins that bind and probably mediate the attachment of the 5S RNA into the large ribosomal subunit, where it forms part of the central protuberance. In the 70S ribosome it contacts protein S13 of the 30S subunit (bridge B1b), connecting the 2 subunits; this bridge is implicated in subunit movement. Contacts the P site tRNA; the 5S rRNA and some of its associated proteins might help stabilize positioning of ribosome-bound tRNAs.</text>
</comment>